<feature type="non-terminal residue" evidence="12">
    <location>
        <position position="353"/>
    </location>
</feature>
<evidence type="ECO:0000259" key="10">
    <source>
        <dbReference type="Pfam" id="PF05712"/>
    </source>
</evidence>
<feature type="non-terminal residue" evidence="12">
    <location>
        <position position="1"/>
    </location>
</feature>
<dbReference type="InterPro" id="IPR026541">
    <property type="entry name" value="MRG_dom"/>
</dbReference>
<keyword evidence="6" id="KW-0804">Transcription</keyword>
<keyword evidence="5" id="KW-0805">Transcription regulation</keyword>
<dbReference type="Proteomes" id="UP000525565">
    <property type="component" value="Unassembled WGS sequence"/>
</dbReference>
<evidence type="ECO:0000256" key="4">
    <source>
        <dbReference type="ARBA" id="ARBA00022853"/>
    </source>
</evidence>
<gene>
    <name evidence="12" type="ORF">ASASCU_R05325</name>
</gene>
<dbReference type="Gene3D" id="1.10.274.30">
    <property type="entry name" value="MRG domain"/>
    <property type="match status" value="1"/>
</dbReference>
<evidence type="ECO:0000256" key="3">
    <source>
        <dbReference type="ARBA" id="ARBA00022763"/>
    </source>
</evidence>
<dbReference type="SUPFAM" id="SSF54160">
    <property type="entry name" value="Chromo domain-like"/>
    <property type="match status" value="1"/>
</dbReference>
<name>A0A7K7KJW9_9AVES</name>
<dbReference type="PIRSF" id="PIRSF038133">
    <property type="entry name" value="HAT_Nua4_EAF3/MRG15"/>
    <property type="match status" value="1"/>
</dbReference>
<evidence type="ECO:0000256" key="8">
    <source>
        <dbReference type="ARBA" id="ARBA00023242"/>
    </source>
</evidence>
<dbReference type="FunFam" id="1.10.274.30:FF:000001">
    <property type="entry name" value="Mortality factor 4-like protein 1"/>
    <property type="match status" value="1"/>
</dbReference>
<evidence type="ECO:0000256" key="7">
    <source>
        <dbReference type="ARBA" id="ARBA00023204"/>
    </source>
</evidence>
<evidence type="ECO:0000256" key="5">
    <source>
        <dbReference type="ARBA" id="ARBA00023015"/>
    </source>
</evidence>
<dbReference type="GO" id="GO:0035267">
    <property type="term" value="C:NuA4 histone acetyltransferase complex"/>
    <property type="evidence" value="ECO:0007669"/>
    <property type="project" value="TreeGrafter"/>
</dbReference>
<protein>
    <submittedName>
        <fullName evidence="12">MO4L1 protein</fullName>
    </submittedName>
</protein>
<accession>A0A7K7KJW9</accession>
<dbReference type="InterPro" id="IPR025995">
    <property type="entry name" value="Tudor-knot"/>
</dbReference>
<feature type="region of interest" description="Disordered" evidence="9">
    <location>
        <begin position="111"/>
        <end position="131"/>
    </location>
</feature>
<reference evidence="12 13" key="1">
    <citation type="submission" date="2019-09" db="EMBL/GenBank/DDBJ databases">
        <title>Bird 10,000 Genomes (B10K) Project - Family phase.</title>
        <authorList>
            <person name="Zhang G."/>
        </authorList>
    </citation>
    <scope>NUCLEOTIDE SEQUENCE [LARGE SCALE GENOMIC DNA]</scope>
    <source>
        <strain evidence="12">OUT-0051</strain>
        <tissue evidence="12">Kidney</tissue>
    </source>
</reference>
<comment type="caution">
    <text evidence="12">The sequence shown here is derived from an EMBL/GenBank/DDBJ whole genome shotgun (WGS) entry which is preliminary data.</text>
</comment>
<dbReference type="Pfam" id="PF05712">
    <property type="entry name" value="MRG"/>
    <property type="match status" value="1"/>
</dbReference>
<keyword evidence="4" id="KW-0156">Chromatin regulator</keyword>
<dbReference type="CDD" id="cd18983">
    <property type="entry name" value="CBD_MSL3_like"/>
    <property type="match status" value="1"/>
</dbReference>
<sequence>KMFICNFLSGERVLCFHGPLLYEAKCVKVAIKDKQVKYFIHYSGWNKNSVSNSAKLLIEPILCRMQFCGVFEQLFDFYFFSSWDEWVPESRVLKYVDTNLQKQKELQKANQEQYAEGKMRGAAPGKKTSGLQQKNVEVSITSLFCTAPGIGEGSSTSETPQPPRKKRARVDPTVESEETFMNRVEVKVKIPEELKPWLVDDWDLITRQKQLFYLPAKKNVDSILEDYANYKKSRGNTDNKEYAVNEVVAGIKEYFNVMLGTQLLYKFERPQYAEILADHPDAPMSQVYGAPHLLRLFVRIGAMLAYTPLDEKSLALLLNYLHDFLKYLAKNSSALFSASDYEVAPPEYHRKAV</sequence>
<dbReference type="AlphaFoldDB" id="A0A7K7KJW9"/>
<evidence type="ECO:0000256" key="6">
    <source>
        <dbReference type="ARBA" id="ARBA00023163"/>
    </source>
</evidence>
<dbReference type="GO" id="GO:0006355">
    <property type="term" value="P:regulation of DNA-templated transcription"/>
    <property type="evidence" value="ECO:0007669"/>
    <property type="project" value="InterPro"/>
</dbReference>
<keyword evidence="7" id="KW-0234">DNA repair</keyword>
<dbReference type="PANTHER" id="PTHR10880:SF48">
    <property type="entry name" value="MORTALITY FACTOR 4 LIKE 2"/>
    <property type="match status" value="1"/>
</dbReference>
<dbReference type="GO" id="GO:0006325">
    <property type="term" value="P:chromatin organization"/>
    <property type="evidence" value="ECO:0007669"/>
    <property type="project" value="UniProtKB-KW"/>
</dbReference>
<dbReference type="Gene3D" id="2.30.30.140">
    <property type="match status" value="1"/>
</dbReference>
<keyword evidence="13" id="KW-1185">Reference proteome</keyword>
<keyword evidence="8" id="KW-0539">Nucleus</keyword>
<dbReference type="GO" id="GO:0005634">
    <property type="term" value="C:nucleus"/>
    <property type="evidence" value="ECO:0007669"/>
    <property type="project" value="UniProtKB-SubCell"/>
</dbReference>
<evidence type="ECO:0000313" key="13">
    <source>
        <dbReference type="Proteomes" id="UP000525565"/>
    </source>
</evidence>
<proteinExistence type="predicted"/>
<evidence type="ECO:0000313" key="12">
    <source>
        <dbReference type="EMBL" id="NWZ19015.1"/>
    </source>
</evidence>
<dbReference type="Pfam" id="PF11717">
    <property type="entry name" value="Tudor-knot"/>
    <property type="match status" value="1"/>
</dbReference>
<evidence type="ECO:0000256" key="9">
    <source>
        <dbReference type="SAM" id="MobiDB-lite"/>
    </source>
</evidence>
<dbReference type="PANTHER" id="PTHR10880">
    <property type="entry name" value="MORTALITY FACTOR 4-LIKE PROTEIN"/>
    <property type="match status" value="1"/>
</dbReference>
<dbReference type="InterPro" id="IPR038217">
    <property type="entry name" value="MRG_C_sf"/>
</dbReference>
<dbReference type="InterPro" id="IPR016197">
    <property type="entry name" value="Chromo-like_dom_sf"/>
</dbReference>
<keyword evidence="2" id="KW-0341">Growth regulation</keyword>
<dbReference type="GO" id="GO:0006281">
    <property type="term" value="P:DNA repair"/>
    <property type="evidence" value="ECO:0007669"/>
    <property type="project" value="UniProtKB-KW"/>
</dbReference>
<dbReference type="InterPro" id="IPR008676">
    <property type="entry name" value="MRG"/>
</dbReference>
<feature type="domain" description="MRG" evidence="10">
    <location>
        <begin position="166"/>
        <end position="342"/>
    </location>
</feature>
<dbReference type="EMBL" id="VZSO01000016">
    <property type="protein sequence ID" value="NWZ19015.1"/>
    <property type="molecule type" value="Genomic_DNA"/>
</dbReference>
<evidence type="ECO:0000256" key="1">
    <source>
        <dbReference type="ARBA" id="ARBA00004123"/>
    </source>
</evidence>
<comment type="subcellular location">
    <subcellularLocation>
        <location evidence="1">Nucleus</location>
    </subcellularLocation>
</comment>
<organism evidence="12 13">
    <name type="scientific">Asarcornis scutulata</name>
    <dbReference type="NCBI Taxonomy" id="75869"/>
    <lineage>
        <taxon>Eukaryota</taxon>
        <taxon>Metazoa</taxon>
        <taxon>Chordata</taxon>
        <taxon>Craniata</taxon>
        <taxon>Vertebrata</taxon>
        <taxon>Euteleostomi</taxon>
        <taxon>Archelosauria</taxon>
        <taxon>Archosauria</taxon>
        <taxon>Dinosauria</taxon>
        <taxon>Saurischia</taxon>
        <taxon>Theropoda</taxon>
        <taxon>Coelurosauria</taxon>
        <taxon>Aves</taxon>
        <taxon>Neognathae</taxon>
        <taxon>Galloanserae</taxon>
        <taxon>Anseriformes</taxon>
        <taxon>Anatidae</taxon>
        <taxon>Anatinae</taxon>
        <taxon>Asarcornis</taxon>
    </lineage>
</organism>
<keyword evidence="3" id="KW-0227">DNA damage</keyword>
<feature type="domain" description="Tudor-knot" evidence="11">
    <location>
        <begin position="9"/>
        <end position="48"/>
    </location>
</feature>
<dbReference type="PROSITE" id="PS51640">
    <property type="entry name" value="MRG"/>
    <property type="match status" value="1"/>
</dbReference>
<evidence type="ECO:0000256" key="2">
    <source>
        <dbReference type="ARBA" id="ARBA00022604"/>
    </source>
</evidence>
<evidence type="ECO:0000259" key="11">
    <source>
        <dbReference type="Pfam" id="PF11717"/>
    </source>
</evidence>
<feature type="region of interest" description="Disordered" evidence="9">
    <location>
        <begin position="147"/>
        <end position="174"/>
    </location>
</feature>